<protein>
    <submittedName>
        <fullName evidence="2">Type III effector protein XopAB</fullName>
    </submittedName>
</protein>
<feature type="region of interest" description="Disordered" evidence="1">
    <location>
        <begin position="120"/>
        <end position="163"/>
    </location>
</feature>
<proteinExistence type="predicted"/>
<feature type="compositionally biased region" description="Polar residues" evidence="1">
    <location>
        <begin position="120"/>
        <end position="134"/>
    </location>
</feature>
<evidence type="ECO:0000313" key="2">
    <source>
        <dbReference type="EMBL" id="UXW02348.1"/>
    </source>
</evidence>
<dbReference type="AlphaFoldDB" id="A0AAJ5ME99"/>
<dbReference type="RefSeq" id="WP_080496267.1">
    <property type="nucleotide sequence ID" value="NZ_CP040604.1"/>
</dbReference>
<reference evidence="2" key="2">
    <citation type="submission" date="2020-01" db="EMBL/GenBank/DDBJ databases">
        <title>Complete genome investigation of Xanthomonas oryzae strains.</title>
        <authorList>
            <person name="Kaur A."/>
            <person name="Bansal K."/>
            <person name="Patil P.B."/>
        </authorList>
    </citation>
    <scope>NUCLEOTIDE SEQUENCE</scope>
    <source>
        <strain evidence="2">IXO792</strain>
    </source>
</reference>
<feature type="region of interest" description="Disordered" evidence="1">
    <location>
        <begin position="35"/>
        <end position="107"/>
    </location>
</feature>
<sequence length="193" mass="20467">MPRHVRCNLMPRSPTALVRKSIYLPYIPKGICPMKSSASVDPASRTTGTCTSKIQEPQTRQTELASAPPCATSRIDSAGDPALRPLGRSPVRRSSGMTPGAPLARPGKDAQALGLQQLMSSSAAKANSAPQGQPSIFPMAQSHPEHASAPSSLSRAKLGHTSSEITRAKSARDLEMELHKFARLAGKHAKDLV</sequence>
<dbReference type="EMBL" id="CP047493">
    <property type="protein sequence ID" value="UXW02348.1"/>
    <property type="molecule type" value="Genomic_DNA"/>
</dbReference>
<dbReference type="Proteomes" id="UP000187097">
    <property type="component" value="Chromosome"/>
</dbReference>
<evidence type="ECO:0000256" key="1">
    <source>
        <dbReference type="SAM" id="MobiDB-lite"/>
    </source>
</evidence>
<accession>A0AAJ5ME99</accession>
<organism evidence="2 3">
    <name type="scientific">Xanthomonas oryzae pv. oryzae</name>
    <dbReference type="NCBI Taxonomy" id="64187"/>
    <lineage>
        <taxon>Bacteria</taxon>
        <taxon>Pseudomonadati</taxon>
        <taxon>Pseudomonadota</taxon>
        <taxon>Gammaproteobacteria</taxon>
        <taxon>Lysobacterales</taxon>
        <taxon>Lysobacteraceae</taxon>
        <taxon>Xanthomonas</taxon>
    </lineage>
</organism>
<evidence type="ECO:0000313" key="3">
    <source>
        <dbReference type="Proteomes" id="UP000187097"/>
    </source>
</evidence>
<reference evidence="2" key="1">
    <citation type="submission" date="2015-01" db="EMBL/GenBank/DDBJ databases">
        <authorList>
            <person name="Midha S."/>
            <person name="Anil M.G."/>
            <person name="Mishra D."/>
            <person name="Brahma K."/>
            <person name="Laha G.S."/>
            <person name="Sundaram R.M."/>
            <person name="Sonti R.V."/>
            <person name="Patil P.B."/>
        </authorList>
    </citation>
    <scope>NUCLEOTIDE SEQUENCE</scope>
    <source>
        <strain evidence="2">IXO792</strain>
    </source>
</reference>
<name>A0AAJ5ME99_XANOO</name>
<gene>
    <name evidence="2" type="ORF">IXO792_16710</name>
</gene>
<feature type="compositionally biased region" description="Polar residues" evidence="1">
    <location>
        <begin position="149"/>
        <end position="163"/>
    </location>
</feature>
<feature type="compositionally biased region" description="Polar residues" evidence="1">
    <location>
        <begin position="36"/>
        <end position="64"/>
    </location>
</feature>